<protein>
    <submittedName>
        <fullName evidence="1">D-aminoacylase</fullName>
        <ecNumber evidence="1">3.5.1.81</ecNumber>
    </submittedName>
</protein>
<dbReference type="EC" id="3.5.1.81" evidence="1"/>
<proteinExistence type="predicted"/>
<sequence length="75" mass="7768">MSGLPADRLSLYGKGVIAAGTDADLVLLDGNNLRARATYANSNQTCLGVKKVFVAGEVAYADGALTGSRLGRLLR</sequence>
<dbReference type="EMBL" id="VSSQ01135413">
    <property type="protein sequence ID" value="MPN60315.1"/>
    <property type="molecule type" value="Genomic_DNA"/>
</dbReference>
<comment type="caution">
    <text evidence="1">The sequence shown here is derived from an EMBL/GenBank/DDBJ whole genome shotgun (WGS) entry which is preliminary data.</text>
</comment>
<dbReference type="GO" id="GO:0047420">
    <property type="term" value="F:N-acyl-D-amino-acid deacylase activity"/>
    <property type="evidence" value="ECO:0007669"/>
    <property type="project" value="UniProtKB-EC"/>
</dbReference>
<dbReference type="Gene3D" id="2.30.40.10">
    <property type="entry name" value="Urease, subunit C, domain 1"/>
    <property type="match status" value="1"/>
</dbReference>
<name>A0A645J9E9_9ZZZZ</name>
<dbReference type="InterPro" id="IPR011059">
    <property type="entry name" value="Metal-dep_hydrolase_composite"/>
</dbReference>
<organism evidence="1">
    <name type="scientific">bioreactor metagenome</name>
    <dbReference type="NCBI Taxonomy" id="1076179"/>
    <lineage>
        <taxon>unclassified sequences</taxon>
        <taxon>metagenomes</taxon>
        <taxon>ecological metagenomes</taxon>
    </lineage>
</organism>
<gene>
    <name evidence="1" type="primary">dan_16</name>
    <name evidence="1" type="ORF">SDC9_208043</name>
</gene>
<reference evidence="1" key="1">
    <citation type="submission" date="2019-08" db="EMBL/GenBank/DDBJ databases">
        <authorList>
            <person name="Kucharzyk K."/>
            <person name="Murdoch R.W."/>
            <person name="Higgins S."/>
            <person name="Loffler F."/>
        </authorList>
    </citation>
    <scope>NUCLEOTIDE SEQUENCE</scope>
</reference>
<dbReference type="SUPFAM" id="SSF51338">
    <property type="entry name" value="Composite domain of metallo-dependent hydrolases"/>
    <property type="match status" value="1"/>
</dbReference>
<keyword evidence="1" id="KW-0378">Hydrolase</keyword>
<dbReference type="AlphaFoldDB" id="A0A645J9E9"/>
<accession>A0A645J9E9</accession>
<evidence type="ECO:0000313" key="1">
    <source>
        <dbReference type="EMBL" id="MPN60315.1"/>
    </source>
</evidence>